<dbReference type="InterPro" id="IPR005145">
    <property type="entry name" value="Sua5_C"/>
</dbReference>
<feature type="binding site" evidence="14">
    <location>
        <position position="143"/>
    </location>
    <ligand>
        <name>L-threonine</name>
        <dbReference type="ChEBI" id="CHEBI:57926"/>
    </ligand>
</feature>
<evidence type="ECO:0000256" key="11">
    <source>
        <dbReference type="ARBA" id="ARBA00029774"/>
    </source>
</evidence>
<sequence>MSKSHHPVPDPVNEQITAAVASLRKGNVIAFPTETVYGLGADISCPQAIQKIFDIKGRPPDHPLIVHFSRSAELEFWAKNIPAAALILAKHFWPGPLTLILPKSRHVPLSVTGGQDTVGLRIPSHPVALRLLEELGSYKAIAAPSANRFGFVSPTSADHVKKEFGDRIDIILDGGSCEIGLESTIVSCIDKEVVILRPGGISVLSIENVLKQKIFVQSHGNSIRTPGSLTSHYATATPLEICHGESLFLRSSVLLQRGIRTAVIVRSVREDFAQDSNNKLHCVFMPNDPVKFGRDLYATLRRLDNENFQQILVEAPPDNLEWLAVTDRLSRASYSFHKQILKNNDSFSSPL</sequence>
<dbReference type="EMBL" id="FPBL01000018">
    <property type="protein sequence ID" value="SFU82067.1"/>
    <property type="molecule type" value="Genomic_DNA"/>
</dbReference>
<keyword evidence="8 13" id="KW-0548">Nucleotidyltransferase</keyword>
<feature type="binding site" evidence="14">
    <location>
        <position position="145"/>
    </location>
    <ligand>
        <name>ATP</name>
        <dbReference type="ChEBI" id="CHEBI:30616"/>
    </ligand>
</feature>
<name>A0A1I7JA44_9PROT</name>
<dbReference type="PROSITE" id="PS51163">
    <property type="entry name" value="YRDC"/>
    <property type="match status" value="1"/>
</dbReference>
<evidence type="ECO:0000313" key="16">
    <source>
        <dbReference type="EMBL" id="SFU82067.1"/>
    </source>
</evidence>
<evidence type="ECO:0000256" key="2">
    <source>
        <dbReference type="ARBA" id="ARBA00007663"/>
    </source>
</evidence>
<dbReference type="AlphaFoldDB" id="A0A1I7JA44"/>
<feature type="binding site" evidence="14">
    <location>
        <position position="121"/>
    </location>
    <ligand>
        <name>L-threonine</name>
        <dbReference type="ChEBI" id="CHEBI:57926"/>
    </ligand>
</feature>
<evidence type="ECO:0000256" key="5">
    <source>
        <dbReference type="ARBA" id="ARBA00022490"/>
    </source>
</evidence>
<reference evidence="16 17" key="1">
    <citation type="submission" date="2016-10" db="EMBL/GenBank/DDBJ databases">
        <authorList>
            <person name="de Groot N.N."/>
        </authorList>
    </citation>
    <scope>NUCLEOTIDE SEQUENCE [LARGE SCALE GENOMIC DNA]</scope>
    <source>
        <strain evidence="16 17">Nm24</strain>
    </source>
</reference>
<dbReference type="InterPro" id="IPR017945">
    <property type="entry name" value="DHBP_synth_RibB-like_a/b_dom"/>
</dbReference>
<feature type="binding site" evidence="14">
    <location>
        <position position="183"/>
    </location>
    <ligand>
        <name>L-threonine</name>
        <dbReference type="ChEBI" id="CHEBI:57926"/>
    </ligand>
</feature>
<proteinExistence type="inferred from homology"/>
<dbReference type="OrthoDB" id="9814580at2"/>
<comment type="subcellular location">
    <subcellularLocation>
        <location evidence="1 13">Cytoplasm</location>
    </subcellularLocation>
</comment>
<dbReference type="GO" id="GO:0008033">
    <property type="term" value="P:tRNA processing"/>
    <property type="evidence" value="ECO:0007669"/>
    <property type="project" value="UniProtKB-KW"/>
</dbReference>
<evidence type="ECO:0000256" key="4">
    <source>
        <dbReference type="ARBA" id="ARBA00015492"/>
    </source>
</evidence>
<keyword evidence="5 13" id="KW-0963">Cytoplasm</keyword>
<dbReference type="Proteomes" id="UP000183926">
    <property type="component" value="Unassembled WGS sequence"/>
</dbReference>
<evidence type="ECO:0000256" key="8">
    <source>
        <dbReference type="ARBA" id="ARBA00022695"/>
    </source>
</evidence>
<feature type="binding site" evidence="14">
    <location>
        <position position="153"/>
    </location>
    <ligand>
        <name>ATP</name>
        <dbReference type="ChEBI" id="CHEBI:30616"/>
    </ligand>
</feature>
<comment type="function">
    <text evidence="13">Required for the formation of a threonylcarbamoyl group on adenosine at position 37 (t(6)A37) in tRNAs that read codons beginning with adenine.</text>
</comment>
<evidence type="ECO:0000313" key="17">
    <source>
        <dbReference type="Proteomes" id="UP000183926"/>
    </source>
</evidence>
<feature type="binding site" evidence="14">
    <location>
        <position position="233"/>
    </location>
    <ligand>
        <name>ATP</name>
        <dbReference type="ChEBI" id="CHEBI:30616"/>
    </ligand>
</feature>
<dbReference type="EC" id="2.7.7.87" evidence="3 13"/>
<dbReference type="Pfam" id="PF01300">
    <property type="entry name" value="Sua5_yciO_yrdC"/>
    <property type="match status" value="1"/>
</dbReference>
<organism evidence="16 17">
    <name type="scientific">Nitrosomonas eutropha</name>
    <dbReference type="NCBI Taxonomy" id="916"/>
    <lineage>
        <taxon>Bacteria</taxon>
        <taxon>Pseudomonadati</taxon>
        <taxon>Pseudomonadota</taxon>
        <taxon>Betaproteobacteria</taxon>
        <taxon>Nitrosomonadales</taxon>
        <taxon>Nitrosomonadaceae</taxon>
        <taxon>Nitrosomonas</taxon>
    </lineage>
</organism>
<dbReference type="GO" id="GO:0005524">
    <property type="term" value="F:ATP binding"/>
    <property type="evidence" value="ECO:0007669"/>
    <property type="project" value="UniProtKB-UniRule"/>
</dbReference>
<evidence type="ECO:0000256" key="10">
    <source>
        <dbReference type="ARBA" id="ARBA00022840"/>
    </source>
</evidence>
<dbReference type="InterPro" id="IPR010923">
    <property type="entry name" value="T(6)A37_SUA5"/>
</dbReference>
<comment type="similarity">
    <text evidence="2 13">Belongs to the SUA5 family.</text>
</comment>
<evidence type="ECO:0000256" key="1">
    <source>
        <dbReference type="ARBA" id="ARBA00004496"/>
    </source>
</evidence>
<evidence type="ECO:0000256" key="13">
    <source>
        <dbReference type="PIRNR" id="PIRNR004930"/>
    </source>
</evidence>
<dbReference type="NCBIfam" id="TIGR00057">
    <property type="entry name" value="L-threonylcarbamoyladenylate synthase"/>
    <property type="match status" value="1"/>
</dbReference>
<dbReference type="InterPro" id="IPR006070">
    <property type="entry name" value="Sua5-like_dom"/>
</dbReference>
<dbReference type="PANTHER" id="PTHR17490:SF16">
    <property type="entry name" value="THREONYLCARBAMOYL-AMP SYNTHASE"/>
    <property type="match status" value="1"/>
</dbReference>
<evidence type="ECO:0000256" key="3">
    <source>
        <dbReference type="ARBA" id="ARBA00012584"/>
    </source>
</evidence>
<dbReference type="Gene3D" id="3.40.50.11030">
    <property type="entry name" value="Threonylcarbamoyl-AMP synthase, C-terminal domain"/>
    <property type="match status" value="1"/>
</dbReference>
<evidence type="ECO:0000256" key="12">
    <source>
        <dbReference type="ARBA" id="ARBA00048366"/>
    </source>
</evidence>
<comment type="catalytic activity">
    <reaction evidence="12 13">
        <text>L-threonine + hydrogencarbonate + ATP = L-threonylcarbamoyladenylate + diphosphate + H2O</text>
        <dbReference type="Rhea" id="RHEA:36407"/>
        <dbReference type="ChEBI" id="CHEBI:15377"/>
        <dbReference type="ChEBI" id="CHEBI:17544"/>
        <dbReference type="ChEBI" id="CHEBI:30616"/>
        <dbReference type="ChEBI" id="CHEBI:33019"/>
        <dbReference type="ChEBI" id="CHEBI:57926"/>
        <dbReference type="ChEBI" id="CHEBI:73682"/>
        <dbReference type="EC" id="2.7.7.87"/>
    </reaction>
</comment>
<keyword evidence="9 13" id="KW-0547">Nucleotide-binding</keyword>
<dbReference type="Pfam" id="PF03481">
    <property type="entry name" value="Sua5_C"/>
    <property type="match status" value="1"/>
</dbReference>
<evidence type="ECO:0000256" key="7">
    <source>
        <dbReference type="ARBA" id="ARBA00022694"/>
    </source>
</evidence>
<feature type="binding site" evidence="14">
    <location>
        <position position="197"/>
    </location>
    <ligand>
        <name>ATP</name>
        <dbReference type="ChEBI" id="CHEBI:30616"/>
    </ligand>
</feature>
<keyword evidence="10 13" id="KW-0067">ATP-binding</keyword>
<dbReference type="PANTHER" id="PTHR17490">
    <property type="entry name" value="SUA5"/>
    <property type="match status" value="1"/>
</dbReference>
<dbReference type="GO" id="GO:0000049">
    <property type="term" value="F:tRNA binding"/>
    <property type="evidence" value="ECO:0007669"/>
    <property type="project" value="TreeGrafter"/>
</dbReference>
<dbReference type="InterPro" id="IPR050156">
    <property type="entry name" value="TC-AMP_synthase_SUA5"/>
</dbReference>
<feature type="domain" description="YrdC-like" evidence="15">
    <location>
        <begin position="13"/>
        <end position="201"/>
    </location>
</feature>
<dbReference type="Gene3D" id="3.90.870.10">
    <property type="entry name" value="DHBP synthase"/>
    <property type="match status" value="1"/>
</dbReference>
<dbReference type="GO" id="GO:0006450">
    <property type="term" value="P:regulation of translational fidelity"/>
    <property type="evidence" value="ECO:0007669"/>
    <property type="project" value="TreeGrafter"/>
</dbReference>
<dbReference type="GO" id="GO:0003725">
    <property type="term" value="F:double-stranded RNA binding"/>
    <property type="evidence" value="ECO:0007669"/>
    <property type="project" value="UniProtKB-UniRule"/>
</dbReference>
<evidence type="ECO:0000256" key="14">
    <source>
        <dbReference type="PIRSR" id="PIRSR004930-1"/>
    </source>
</evidence>
<keyword evidence="6 13" id="KW-0808">Transferase</keyword>
<feature type="binding site" evidence="14">
    <location>
        <position position="117"/>
    </location>
    <ligand>
        <name>ATP</name>
        <dbReference type="ChEBI" id="CHEBI:30616"/>
    </ligand>
</feature>
<dbReference type="SUPFAM" id="SSF55821">
    <property type="entry name" value="YrdC/RibB"/>
    <property type="match status" value="1"/>
</dbReference>
<protein>
    <recommendedName>
        <fullName evidence="4 13">Threonylcarbamoyl-AMP synthase</fullName>
        <shortName evidence="13">TC-AMP synthase</shortName>
        <ecNumber evidence="3 13">2.7.7.87</ecNumber>
    </recommendedName>
    <alternativeName>
        <fullName evidence="11 13">L-threonylcarbamoyladenylate synthase</fullName>
    </alternativeName>
</protein>
<dbReference type="GO" id="GO:0061710">
    <property type="term" value="F:L-threonylcarbamoyladenylate synthase"/>
    <property type="evidence" value="ECO:0007669"/>
    <property type="project" value="UniProtKB-EC"/>
</dbReference>
<feature type="binding site" evidence="14">
    <location>
        <position position="58"/>
    </location>
    <ligand>
        <name>ATP</name>
        <dbReference type="ChEBI" id="CHEBI:30616"/>
    </ligand>
</feature>
<keyword evidence="7 13" id="KW-0819">tRNA processing</keyword>
<feature type="binding site" evidence="14">
    <location>
        <position position="35"/>
    </location>
    <ligand>
        <name>L-threonine</name>
        <dbReference type="ChEBI" id="CHEBI:57926"/>
    </ligand>
</feature>
<feature type="binding site" evidence="14">
    <location>
        <position position="67"/>
    </location>
    <ligand>
        <name>L-threonine</name>
        <dbReference type="ChEBI" id="CHEBI:57926"/>
    </ligand>
</feature>
<dbReference type="InterPro" id="IPR038385">
    <property type="entry name" value="Sua5/YwlC_C"/>
</dbReference>
<dbReference type="FunFam" id="3.90.870.10:FF:000009">
    <property type="entry name" value="Threonylcarbamoyl-AMP synthase, putative"/>
    <property type="match status" value="1"/>
</dbReference>
<evidence type="ECO:0000256" key="9">
    <source>
        <dbReference type="ARBA" id="ARBA00022741"/>
    </source>
</evidence>
<gene>
    <name evidence="16" type="ORF">SAMN05216339_1181</name>
</gene>
<evidence type="ECO:0000259" key="15">
    <source>
        <dbReference type="PROSITE" id="PS51163"/>
    </source>
</evidence>
<dbReference type="PIRSF" id="PIRSF004930">
    <property type="entry name" value="Tln_factor_SUA5"/>
    <property type="match status" value="1"/>
</dbReference>
<dbReference type="GO" id="GO:0005737">
    <property type="term" value="C:cytoplasm"/>
    <property type="evidence" value="ECO:0007669"/>
    <property type="project" value="UniProtKB-SubCell"/>
</dbReference>
<accession>A0A1I7JA44</accession>
<evidence type="ECO:0000256" key="6">
    <source>
        <dbReference type="ARBA" id="ARBA00022679"/>
    </source>
</evidence>